<dbReference type="InterPro" id="IPR012318">
    <property type="entry name" value="HTH_CRP"/>
</dbReference>
<dbReference type="Gene3D" id="1.10.10.10">
    <property type="entry name" value="Winged helix-like DNA-binding domain superfamily/Winged helix DNA-binding domain"/>
    <property type="match status" value="1"/>
</dbReference>
<dbReference type="CDD" id="cd00092">
    <property type="entry name" value="HTH_CRP"/>
    <property type="match status" value="1"/>
</dbReference>
<dbReference type="EMBL" id="JBHTOA010000023">
    <property type="protein sequence ID" value="MFD1398748.1"/>
    <property type="molecule type" value="Genomic_DNA"/>
</dbReference>
<evidence type="ECO:0000259" key="5">
    <source>
        <dbReference type="PROSITE" id="PS51063"/>
    </source>
</evidence>
<keyword evidence="2" id="KW-0238">DNA-binding</keyword>
<dbReference type="PANTHER" id="PTHR24567:SF74">
    <property type="entry name" value="HTH-TYPE TRANSCRIPTIONAL REGULATOR ARCR"/>
    <property type="match status" value="1"/>
</dbReference>
<evidence type="ECO:0000256" key="3">
    <source>
        <dbReference type="ARBA" id="ARBA00023163"/>
    </source>
</evidence>
<name>A0ABW4BFA3_9LACO</name>
<evidence type="ECO:0000259" key="4">
    <source>
        <dbReference type="PROSITE" id="PS50042"/>
    </source>
</evidence>
<comment type="caution">
    <text evidence="6">The sequence shown here is derived from an EMBL/GenBank/DDBJ whole genome shotgun (WGS) entry which is preliminary data.</text>
</comment>
<dbReference type="PROSITE" id="PS51063">
    <property type="entry name" value="HTH_CRP_2"/>
    <property type="match status" value="1"/>
</dbReference>
<dbReference type="Gene3D" id="2.60.120.10">
    <property type="entry name" value="Jelly Rolls"/>
    <property type="match status" value="1"/>
</dbReference>
<organism evidence="6 7">
    <name type="scientific">Lacticaseibacillus suilingensis</name>
    <dbReference type="NCBI Taxonomy" id="2799577"/>
    <lineage>
        <taxon>Bacteria</taxon>
        <taxon>Bacillati</taxon>
        <taxon>Bacillota</taxon>
        <taxon>Bacilli</taxon>
        <taxon>Lactobacillales</taxon>
        <taxon>Lactobacillaceae</taxon>
        <taxon>Lacticaseibacillus</taxon>
    </lineage>
</organism>
<evidence type="ECO:0000313" key="7">
    <source>
        <dbReference type="Proteomes" id="UP001597199"/>
    </source>
</evidence>
<keyword evidence="7" id="KW-1185">Reference proteome</keyword>
<dbReference type="SUPFAM" id="SSF46785">
    <property type="entry name" value="Winged helix' DNA-binding domain"/>
    <property type="match status" value="1"/>
</dbReference>
<dbReference type="RefSeq" id="WP_204118742.1">
    <property type="nucleotide sequence ID" value="NZ_BOLV01000007.1"/>
</dbReference>
<feature type="domain" description="HTH crp-type" evidence="5">
    <location>
        <begin position="149"/>
        <end position="218"/>
    </location>
</feature>
<keyword evidence="3" id="KW-0804">Transcription</keyword>
<dbReference type="SUPFAM" id="SSF51206">
    <property type="entry name" value="cAMP-binding domain-like"/>
    <property type="match status" value="1"/>
</dbReference>
<dbReference type="SMART" id="SM00100">
    <property type="entry name" value="cNMP"/>
    <property type="match status" value="1"/>
</dbReference>
<protein>
    <submittedName>
        <fullName evidence="6">Crp/Fnr family transcriptional regulator</fullName>
    </submittedName>
</protein>
<accession>A0ABW4BFA3</accession>
<dbReference type="Pfam" id="PF00027">
    <property type="entry name" value="cNMP_binding"/>
    <property type="match status" value="1"/>
</dbReference>
<dbReference type="SMART" id="SM00419">
    <property type="entry name" value="HTH_CRP"/>
    <property type="match status" value="1"/>
</dbReference>
<feature type="domain" description="Cyclic nucleotide-binding" evidence="4">
    <location>
        <begin position="15"/>
        <end position="135"/>
    </location>
</feature>
<dbReference type="InterPro" id="IPR036388">
    <property type="entry name" value="WH-like_DNA-bd_sf"/>
</dbReference>
<proteinExistence type="predicted"/>
<dbReference type="CDD" id="cd00038">
    <property type="entry name" value="CAP_ED"/>
    <property type="match status" value="1"/>
</dbReference>
<dbReference type="InterPro" id="IPR014710">
    <property type="entry name" value="RmlC-like_jellyroll"/>
</dbReference>
<gene>
    <name evidence="6" type="ORF">ACFQ41_05455</name>
</gene>
<dbReference type="InterPro" id="IPR018490">
    <property type="entry name" value="cNMP-bd_dom_sf"/>
</dbReference>
<dbReference type="PANTHER" id="PTHR24567">
    <property type="entry name" value="CRP FAMILY TRANSCRIPTIONAL REGULATORY PROTEIN"/>
    <property type="match status" value="1"/>
</dbReference>
<reference evidence="7" key="1">
    <citation type="journal article" date="2019" name="Int. J. Syst. Evol. Microbiol.">
        <title>The Global Catalogue of Microorganisms (GCM) 10K type strain sequencing project: providing services to taxonomists for standard genome sequencing and annotation.</title>
        <authorList>
            <consortium name="The Broad Institute Genomics Platform"/>
            <consortium name="The Broad Institute Genome Sequencing Center for Infectious Disease"/>
            <person name="Wu L."/>
            <person name="Ma J."/>
        </authorList>
    </citation>
    <scope>NUCLEOTIDE SEQUENCE [LARGE SCALE GENOMIC DNA]</scope>
    <source>
        <strain evidence="7">CCM 9110</strain>
    </source>
</reference>
<sequence>MHQHEAEDCVRLVPIFQALDANDVAQVAKLVRERQYAAGETLFAAGTAADALMIIAHGQVKVTQTLASGREQLLRVLGPGEFDGEAVLFTPSERTTSGVALTQVVACTISRQDFQQLLKKTPALALNMLNSLGERVVQLEAQTTAANVASVSERLAGYLVETSAALGQAHFTLPLQKKDLAAYLGTTPETVSRKLAAFERDGLIKQTGRSQITILDSDDLSLVE</sequence>
<evidence type="ECO:0000313" key="6">
    <source>
        <dbReference type="EMBL" id="MFD1398748.1"/>
    </source>
</evidence>
<dbReference type="Pfam" id="PF13545">
    <property type="entry name" value="HTH_Crp_2"/>
    <property type="match status" value="1"/>
</dbReference>
<evidence type="ECO:0000256" key="1">
    <source>
        <dbReference type="ARBA" id="ARBA00023015"/>
    </source>
</evidence>
<evidence type="ECO:0000256" key="2">
    <source>
        <dbReference type="ARBA" id="ARBA00023125"/>
    </source>
</evidence>
<dbReference type="InterPro" id="IPR050397">
    <property type="entry name" value="Env_Response_Regulators"/>
</dbReference>
<keyword evidence="1" id="KW-0805">Transcription regulation</keyword>
<dbReference type="Proteomes" id="UP001597199">
    <property type="component" value="Unassembled WGS sequence"/>
</dbReference>
<dbReference type="PRINTS" id="PR00034">
    <property type="entry name" value="HTHCRP"/>
</dbReference>
<dbReference type="InterPro" id="IPR000595">
    <property type="entry name" value="cNMP-bd_dom"/>
</dbReference>
<dbReference type="InterPro" id="IPR036390">
    <property type="entry name" value="WH_DNA-bd_sf"/>
</dbReference>
<dbReference type="PROSITE" id="PS50042">
    <property type="entry name" value="CNMP_BINDING_3"/>
    <property type="match status" value="1"/>
</dbReference>